<dbReference type="AlphaFoldDB" id="A0AAX2EC86"/>
<accession>A0AAX2EC86</accession>
<sequence length="77" mass="9082">MIKQNFRLTEVLLLLCLQKKMQSSNLSGFLPVFCQNNFIMPLFIRYTRDGGFNEEDQHVIETQKRETSRNSGTHKFI</sequence>
<comment type="caution">
    <text evidence="1">The sequence shown here is derived from an EMBL/GenBank/DDBJ whole genome shotgun (WGS) entry which is preliminary data.</text>
</comment>
<evidence type="ECO:0000313" key="1">
    <source>
        <dbReference type="EMBL" id="SEM66286.1"/>
    </source>
</evidence>
<name>A0AAX2EC86_9BACI</name>
<gene>
    <name evidence="1" type="ORF">SAMN04489762_0692</name>
</gene>
<organism evidence="1 2">
    <name type="scientific">Terribacillus saccharophilus</name>
    <dbReference type="NCBI Taxonomy" id="361277"/>
    <lineage>
        <taxon>Bacteria</taxon>
        <taxon>Bacillati</taxon>
        <taxon>Bacillota</taxon>
        <taxon>Bacilli</taxon>
        <taxon>Bacillales</taxon>
        <taxon>Bacillaceae</taxon>
        <taxon>Terribacillus</taxon>
    </lineage>
</organism>
<reference evidence="1 2" key="1">
    <citation type="submission" date="2016-10" db="EMBL/GenBank/DDBJ databases">
        <authorList>
            <person name="Varghese N."/>
            <person name="Submissions S."/>
        </authorList>
    </citation>
    <scope>NUCLEOTIDE SEQUENCE [LARGE SCALE GENOMIC DNA]</scope>
    <source>
        <strain evidence="1 2">DSM 21619</strain>
    </source>
</reference>
<protein>
    <submittedName>
        <fullName evidence="1">Uncharacterized protein</fullName>
    </submittedName>
</protein>
<evidence type="ECO:0000313" key="2">
    <source>
        <dbReference type="Proteomes" id="UP000199735"/>
    </source>
</evidence>
<dbReference type="EMBL" id="FOCD01000001">
    <property type="protein sequence ID" value="SEM66286.1"/>
    <property type="molecule type" value="Genomic_DNA"/>
</dbReference>
<dbReference type="Proteomes" id="UP000199735">
    <property type="component" value="Unassembled WGS sequence"/>
</dbReference>
<proteinExistence type="predicted"/>